<dbReference type="Pfam" id="PF08447">
    <property type="entry name" value="PAS_3"/>
    <property type="match status" value="1"/>
</dbReference>
<reference evidence="3" key="1">
    <citation type="journal article" date="2021" name="PeerJ">
        <title>Extensive microbial diversity within the chicken gut microbiome revealed by metagenomics and culture.</title>
        <authorList>
            <person name="Gilroy R."/>
            <person name="Ravi A."/>
            <person name="Getino M."/>
            <person name="Pursley I."/>
            <person name="Horton D.L."/>
            <person name="Alikhan N.F."/>
            <person name="Baker D."/>
            <person name="Gharbi K."/>
            <person name="Hall N."/>
            <person name="Watson M."/>
            <person name="Adriaenssens E.M."/>
            <person name="Foster-Nyarko E."/>
            <person name="Jarju S."/>
            <person name="Secka A."/>
            <person name="Antonio M."/>
            <person name="Oren A."/>
            <person name="Chaudhuri R.R."/>
            <person name="La Ragione R."/>
            <person name="Hildebrand F."/>
            <person name="Pallen M.J."/>
        </authorList>
    </citation>
    <scope>NUCLEOTIDE SEQUENCE</scope>
    <source>
        <strain evidence="3">ChiHjej8B7-25341</strain>
    </source>
</reference>
<dbReference type="PROSITE" id="PS50113">
    <property type="entry name" value="PAC"/>
    <property type="match status" value="1"/>
</dbReference>
<dbReference type="Pfam" id="PF00990">
    <property type="entry name" value="GGDEF"/>
    <property type="match status" value="1"/>
</dbReference>
<dbReference type="InterPro" id="IPR037401">
    <property type="entry name" value="SnoaL-like"/>
</dbReference>
<comment type="caution">
    <text evidence="3">The sequence shown here is derived from an EMBL/GenBank/DDBJ whole genome shotgun (WGS) entry which is preliminary data.</text>
</comment>
<dbReference type="GO" id="GO:0052621">
    <property type="term" value="F:diguanylate cyclase activity"/>
    <property type="evidence" value="ECO:0007669"/>
    <property type="project" value="UniProtKB-EC"/>
</dbReference>
<dbReference type="Gene3D" id="3.30.450.20">
    <property type="entry name" value="PAS domain"/>
    <property type="match status" value="1"/>
</dbReference>
<proteinExistence type="predicted"/>
<evidence type="ECO:0000313" key="3">
    <source>
        <dbReference type="EMBL" id="HJD31003.1"/>
    </source>
</evidence>
<evidence type="ECO:0000313" key="4">
    <source>
        <dbReference type="Proteomes" id="UP000823851"/>
    </source>
</evidence>
<dbReference type="Proteomes" id="UP000823851">
    <property type="component" value="Unassembled WGS sequence"/>
</dbReference>
<organism evidence="3 4">
    <name type="scientific">Candidatus Eisenbergiella stercorigallinarum</name>
    <dbReference type="NCBI Taxonomy" id="2838557"/>
    <lineage>
        <taxon>Bacteria</taxon>
        <taxon>Bacillati</taxon>
        <taxon>Bacillota</taxon>
        <taxon>Clostridia</taxon>
        <taxon>Lachnospirales</taxon>
        <taxon>Lachnospiraceae</taxon>
        <taxon>Eisenbergiella</taxon>
    </lineage>
</organism>
<dbReference type="InterPro" id="IPR013655">
    <property type="entry name" value="PAS_fold_3"/>
</dbReference>
<dbReference type="AlphaFoldDB" id="A0A9D2U0A2"/>
<dbReference type="InterPro" id="IPR000014">
    <property type="entry name" value="PAS"/>
</dbReference>
<dbReference type="SUPFAM" id="SSF55785">
    <property type="entry name" value="PYP-like sensor domain (PAS domain)"/>
    <property type="match status" value="1"/>
</dbReference>
<accession>A0A9D2U0A2</accession>
<dbReference type="EMBL" id="DWUW01000104">
    <property type="protein sequence ID" value="HJD31003.1"/>
    <property type="molecule type" value="Genomic_DNA"/>
</dbReference>
<dbReference type="InterPro" id="IPR043128">
    <property type="entry name" value="Rev_trsase/Diguanyl_cyclase"/>
</dbReference>
<dbReference type="InterPro" id="IPR052155">
    <property type="entry name" value="Biofilm_reg_signaling"/>
</dbReference>
<dbReference type="InterPro" id="IPR000700">
    <property type="entry name" value="PAS-assoc_C"/>
</dbReference>
<sequence>MMKELLIQFFDAYLVKRDLEEALSFLSDQVISLGTGAQEIARNKSELRELMIREFQAIPNGFHYEIRDYLEHCYPDGLFSIYCSVITSMPDENDGELLFQTRLTATAARLEDGWKIVSLHMSAPSDQQEEEEFFPIKYGRQAIGKLGLAANKNLIDIMLSMLPGGIMGAYLEKGLPLYIINDTMLHYLGYTYDEFVEATGEEMERIIEPQDWNRVEKAIYDGFHKNGSYDVQYRVIRKDGTRMWVNDKGREITTEDGRKAMVSVMLDISEDILLQQKLMREVMEDFLTGILNRKGALFHIEGFLKKHQPGALFLLDIDNFKKVNDTYGHQTGDQVLSLLANILRKNTRQEDVAARIGGDEFLLFLPGCTQPDVLRNKAERIRSLFCGASLQFDKVELSVSIGICIGDGYMDVDRLLKIADDKLYSVKKSGKGGFLL</sequence>
<dbReference type="Gene3D" id="3.30.70.270">
    <property type="match status" value="1"/>
</dbReference>
<dbReference type="InterPro" id="IPR035965">
    <property type="entry name" value="PAS-like_dom_sf"/>
</dbReference>
<dbReference type="CDD" id="cd00130">
    <property type="entry name" value="PAS"/>
    <property type="match status" value="1"/>
</dbReference>
<evidence type="ECO:0000259" key="2">
    <source>
        <dbReference type="PROSITE" id="PS50887"/>
    </source>
</evidence>
<dbReference type="SMART" id="SM00086">
    <property type="entry name" value="PAC"/>
    <property type="match status" value="1"/>
</dbReference>
<dbReference type="InterPro" id="IPR032710">
    <property type="entry name" value="NTF2-like_dom_sf"/>
</dbReference>
<dbReference type="SUPFAM" id="SSF54427">
    <property type="entry name" value="NTF2-like"/>
    <property type="match status" value="1"/>
</dbReference>
<dbReference type="InterPro" id="IPR000160">
    <property type="entry name" value="GGDEF_dom"/>
</dbReference>
<dbReference type="PROSITE" id="PS50887">
    <property type="entry name" value="GGDEF"/>
    <property type="match status" value="1"/>
</dbReference>
<name>A0A9D2U0A2_9FIRM</name>
<reference evidence="3" key="2">
    <citation type="submission" date="2021-04" db="EMBL/GenBank/DDBJ databases">
        <authorList>
            <person name="Gilroy R."/>
        </authorList>
    </citation>
    <scope>NUCLEOTIDE SEQUENCE</scope>
    <source>
        <strain evidence="3">ChiHjej8B7-25341</strain>
    </source>
</reference>
<dbReference type="NCBIfam" id="TIGR00229">
    <property type="entry name" value="sensory_box"/>
    <property type="match status" value="1"/>
</dbReference>
<dbReference type="NCBIfam" id="TIGR00254">
    <property type="entry name" value="GGDEF"/>
    <property type="match status" value="1"/>
</dbReference>
<keyword evidence="3" id="KW-0548">Nucleotidyltransferase</keyword>
<feature type="domain" description="PAC" evidence="1">
    <location>
        <begin position="229"/>
        <end position="280"/>
    </location>
</feature>
<dbReference type="Gene3D" id="3.10.450.50">
    <property type="match status" value="1"/>
</dbReference>
<keyword evidence="3" id="KW-0808">Transferase</keyword>
<dbReference type="SUPFAM" id="SSF55073">
    <property type="entry name" value="Nucleotide cyclase"/>
    <property type="match status" value="1"/>
</dbReference>
<dbReference type="CDD" id="cd01949">
    <property type="entry name" value="GGDEF"/>
    <property type="match status" value="1"/>
</dbReference>
<dbReference type="PANTHER" id="PTHR44757">
    <property type="entry name" value="DIGUANYLATE CYCLASE DGCP"/>
    <property type="match status" value="1"/>
</dbReference>
<dbReference type="SMART" id="SM00267">
    <property type="entry name" value="GGDEF"/>
    <property type="match status" value="1"/>
</dbReference>
<dbReference type="PANTHER" id="PTHR44757:SF2">
    <property type="entry name" value="BIOFILM ARCHITECTURE MAINTENANCE PROTEIN MBAA"/>
    <property type="match status" value="1"/>
</dbReference>
<evidence type="ECO:0000259" key="1">
    <source>
        <dbReference type="PROSITE" id="PS50113"/>
    </source>
</evidence>
<protein>
    <submittedName>
        <fullName evidence="3">Diguanylate cyclase</fullName>
        <ecNumber evidence="3">2.7.7.65</ecNumber>
    </submittedName>
</protein>
<gene>
    <name evidence="3" type="ORF">H9912_03585</name>
</gene>
<dbReference type="InterPro" id="IPR001610">
    <property type="entry name" value="PAC"/>
</dbReference>
<dbReference type="Pfam" id="PF13474">
    <property type="entry name" value="SnoaL_3"/>
    <property type="match status" value="1"/>
</dbReference>
<dbReference type="EC" id="2.7.7.65" evidence="3"/>
<feature type="domain" description="GGDEF" evidence="2">
    <location>
        <begin position="308"/>
        <end position="436"/>
    </location>
</feature>
<dbReference type="InterPro" id="IPR029787">
    <property type="entry name" value="Nucleotide_cyclase"/>
</dbReference>